<keyword evidence="2 6" id="KW-0732">Signal</keyword>
<dbReference type="SUPFAM" id="SSF56925">
    <property type="entry name" value="OMPA-like"/>
    <property type="match status" value="1"/>
</dbReference>
<dbReference type="OrthoDB" id="9815357at2"/>
<dbReference type="InterPro" id="IPR051692">
    <property type="entry name" value="OMP-like"/>
</dbReference>
<feature type="chain" id="PRO_5021220798" evidence="6">
    <location>
        <begin position="22"/>
        <end position="271"/>
    </location>
</feature>
<evidence type="ECO:0000256" key="1">
    <source>
        <dbReference type="ARBA" id="ARBA00004442"/>
    </source>
</evidence>
<organism evidence="8 9">
    <name type="scientific">Bradyrhizobium niftali</name>
    <dbReference type="NCBI Taxonomy" id="2560055"/>
    <lineage>
        <taxon>Bacteria</taxon>
        <taxon>Pseudomonadati</taxon>
        <taxon>Pseudomonadota</taxon>
        <taxon>Alphaproteobacteria</taxon>
        <taxon>Hyphomicrobiales</taxon>
        <taxon>Nitrobacteraceae</taxon>
        <taxon>Bradyrhizobium</taxon>
    </lineage>
</organism>
<protein>
    <submittedName>
        <fullName evidence="8">Porin family protein</fullName>
    </submittedName>
</protein>
<feature type="signal peptide" evidence="6">
    <location>
        <begin position="1"/>
        <end position="21"/>
    </location>
</feature>
<sequence>MNRIMIGMAAAVSLLATGAMAADLAPRPTVKAPPMVDPGYNWTGFYAGLNGGYSWGRSNATVLPTTPLAVSIGQNVDGGLGGGQIGYNWQVDPKWVLGVEADIQGTGERGRSIDTLAAVRIGSVGLTGTANSSTDFPWFATFRGRAGLLADPSLLLYATGGLAVGEVKFGTQATLTGQLFDGNNAPAGAPVTVVGATVSESQIRWGWTAGAGIEKKFNRNWSAKLEYLYLDLGSATSFGGTANETTVKFHDHVLRAGFNYQFTPGPVVAKY</sequence>
<evidence type="ECO:0000256" key="6">
    <source>
        <dbReference type="SAM" id="SignalP"/>
    </source>
</evidence>
<feature type="domain" description="Outer membrane protein beta-barrel" evidence="7">
    <location>
        <begin position="11"/>
        <end position="262"/>
    </location>
</feature>
<keyword evidence="3" id="KW-0472">Membrane</keyword>
<comment type="similarity">
    <text evidence="5">Belongs to the Omp25/RopB family.</text>
</comment>
<evidence type="ECO:0000256" key="4">
    <source>
        <dbReference type="ARBA" id="ARBA00023237"/>
    </source>
</evidence>
<dbReference type="RefSeq" id="WP_135178771.1">
    <property type="nucleotide sequence ID" value="NZ_SPQT01000035.1"/>
</dbReference>
<evidence type="ECO:0000313" key="8">
    <source>
        <dbReference type="EMBL" id="TFV39697.1"/>
    </source>
</evidence>
<dbReference type="AlphaFoldDB" id="A0A4Y9LAG8"/>
<gene>
    <name evidence="8" type="ORF">E4K65_39950</name>
</gene>
<keyword evidence="9" id="KW-1185">Reference proteome</keyword>
<keyword evidence="4" id="KW-0998">Cell outer membrane</keyword>
<evidence type="ECO:0000256" key="5">
    <source>
        <dbReference type="ARBA" id="ARBA00038306"/>
    </source>
</evidence>
<dbReference type="GO" id="GO:0009279">
    <property type="term" value="C:cell outer membrane"/>
    <property type="evidence" value="ECO:0007669"/>
    <property type="project" value="UniProtKB-SubCell"/>
</dbReference>
<reference evidence="8 9" key="1">
    <citation type="submission" date="2019-03" db="EMBL/GenBank/DDBJ databases">
        <title>Bradyrhizobium diversity isolated from nodules of Chamaecrista fasciculata.</title>
        <authorList>
            <person name="Klepa M.S."/>
            <person name="Urquiaga M.O."/>
            <person name="Hungria M."/>
            <person name="Delamuta J.R."/>
        </authorList>
    </citation>
    <scope>NUCLEOTIDE SEQUENCE [LARGE SCALE GENOMIC DNA]</scope>
    <source>
        <strain evidence="8 9">CNPSo 3448</strain>
    </source>
</reference>
<dbReference type="Pfam" id="PF13505">
    <property type="entry name" value="OMP_b-brl"/>
    <property type="match status" value="1"/>
</dbReference>
<evidence type="ECO:0000256" key="2">
    <source>
        <dbReference type="ARBA" id="ARBA00022729"/>
    </source>
</evidence>
<comment type="subcellular location">
    <subcellularLocation>
        <location evidence="1">Cell outer membrane</location>
    </subcellularLocation>
</comment>
<dbReference type="EMBL" id="SPQT01000035">
    <property type="protein sequence ID" value="TFV39697.1"/>
    <property type="molecule type" value="Genomic_DNA"/>
</dbReference>
<dbReference type="PANTHER" id="PTHR34001">
    <property type="entry name" value="BLL7405 PROTEIN"/>
    <property type="match status" value="1"/>
</dbReference>
<evidence type="ECO:0000256" key="3">
    <source>
        <dbReference type="ARBA" id="ARBA00023136"/>
    </source>
</evidence>
<dbReference type="PANTHER" id="PTHR34001:SF3">
    <property type="entry name" value="BLL7405 PROTEIN"/>
    <property type="match status" value="1"/>
</dbReference>
<comment type="caution">
    <text evidence="8">The sequence shown here is derived from an EMBL/GenBank/DDBJ whole genome shotgun (WGS) entry which is preliminary data.</text>
</comment>
<name>A0A4Y9LAG8_9BRAD</name>
<dbReference type="Gene3D" id="2.40.160.20">
    <property type="match status" value="1"/>
</dbReference>
<dbReference type="Proteomes" id="UP000297966">
    <property type="component" value="Unassembled WGS sequence"/>
</dbReference>
<evidence type="ECO:0000259" key="7">
    <source>
        <dbReference type="Pfam" id="PF13505"/>
    </source>
</evidence>
<proteinExistence type="inferred from homology"/>
<evidence type="ECO:0000313" key="9">
    <source>
        <dbReference type="Proteomes" id="UP000297966"/>
    </source>
</evidence>
<dbReference type="InterPro" id="IPR011250">
    <property type="entry name" value="OMP/PagP_B-barrel"/>
</dbReference>
<dbReference type="InterPro" id="IPR027385">
    <property type="entry name" value="Beta-barrel_OMP"/>
</dbReference>
<accession>A0A4Y9LAG8</accession>